<comment type="subcellular location">
    <subcellularLocation>
        <location evidence="1">Nucleus</location>
    </subcellularLocation>
</comment>
<dbReference type="FunCoup" id="A5DIV0">
    <property type="interactions" value="131"/>
</dbReference>
<evidence type="ECO:0000256" key="4">
    <source>
        <dbReference type="ARBA" id="ARBA00023242"/>
    </source>
</evidence>
<evidence type="ECO:0000259" key="6">
    <source>
        <dbReference type="Pfam" id="PF12253"/>
    </source>
</evidence>
<feature type="compositionally biased region" description="Acidic residues" evidence="5">
    <location>
        <begin position="385"/>
        <end position="425"/>
    </location>
</feature>
<feature type="domain" description="Chromatin assembly factor 1 subunit Cac1-like C-terminal" evidence="7">
    <location>
        <begin position="526"/>
        <end position="577"/>
    </location>
</feature>
<dbReference type="OMA" id="YENVRPP"/>
<dbReference type="GO" id="GO:0006281">
    <property type="term" value="P:DNA repair"/>
    <property type="evidence" value="ECO:0007669"/>
    <property type="project" value="UniProtKB-KW"/>
</dbReference>
<proteinExistence type="predicted"/>
<name>A5DIV0_PICGU</name>
<evidence type="ECO:0000259" key="7">
    <source>
        <dbReference type="Pfam" id="PF21796"/>
    </source>
</evidence>
<dbReference type="GeneID" id="5127110"/>
<dbReference type="STRING" id="294746.A5DIV0"/>
<dbReference type="Pfam" id="PF12253">
    <property type="entry name" value="CAF1A_dimeriz"/>
    <property type="match status" value="1"/>
</dbReference>
<dbReference type="InterPro" id="IPR022043">
    <property type="entry name" value="CAF1A_DD"/>
</dbReference>
<evidence type="ECO:0000256" key="1">
    <source>
        <dbReference type="ARBA" id="ARBA00004123"/>
    </source>
</evidence>
<organism evidence="8 9">
    <name type="scientific">Meyerozyma guilliermondii (strain ATCC 6260 / CBS 566 / DSM 6381 / JCM 1539 / NBRC 10279 / NRRL Y-324)</name>
    <name type="common">Yeast</name>
    <name type="synonym">Candida guilliermondii</name>
    <dbReference type="NCBI Taxonomy" id="294746"/>
    <lineage>
        <taxon>Eukaryota</taxon>
        <taxon>Fungi</taxon>
        <taxon>Dikarya</taxon>
        <taxon>Ascomycota</taxon>
        <taxon>Saccharomycotina</taxon>
        <taxon>Pichiomycetes</taxon>
        <taxon>Debaryomycetaceae</taxon>
        <taxon>Meyerozyma</taxon>
    </lineage>
</organism>
<evidence type="ECO:0008006" key="10">
    <source>
        <dbReference type="Google" id="ProtNLM"/>
    </source>
</evidence>
<dbReference type="GO" id="GO:0005634">
    <property type="term" value="C:nucleus"/>
    <property type="evidence" value="ECO:0007669"/>
    <property type="project" value="UniProtKB-SubCell"/>
</dbReference>
<keyword evidence="2" id="KW-0227">DNA damage</keyword>
<dbReference type="AlphaFoldDB" id="A5DIV0"/>
<sequence>MHPESTLCAKAIKLRVVRIMSGVLTSPTLTPEKGSIYQENIKQPTNQENNPTIQEQNSNKIEVRMTTPESSGQSPSEANKALSREEKQRMKAIEQEEARMRKQEEKRMKELQKEREKLEREQKKEEERRRKEQEKLEREQKKEREKQEREMKRELERKEKEKRKEEERLEREQKKEQEKRKRQLEREEKERDRQEKKRKIMEEKERKEEDKKKAQEDRSQMKISNFFQIGATPSSQISDTGSAKEASLSVYDEMFLPFFKKNNTVLAPSGQLDHDSLTASKMYLDSITIGTEITLDNLFPSNSAVQLEKPRKHTPPIEIVNALNSSEVTESQIYSMLSHLSPIKYLHFYENAKPPYIGTWCSEEHQSITLSDPLSTANTGLDYDYDSDLEWNGEEEGEGEDIDNEDDEEEDDEEIEEDEMEDFVDSNDTKKKRTKFMGPLISINKWNDGTIDAFSDMRYHNLTKHLQFPIDPFKNYWEKESGPRKTLEEVNPQTVSPVVGETKDSKQVNTLTPHKPVITDKDTVKQLISFIESNSDFTIGTLVELCQKQFKSYTKSIIKHTVQQVASYDKKAGKWTIKTEIKNS</sequence>
<dbReference type="GO" id="GO:0006334">
    <property type="term" value="P:nucleosome assembly"/>
    <property type="evidence" value="ECO:0007669"/>
    <property type="project" value="TreeGrafter"/>
</dbReference>
<feature type="compositionally biased region" description="Basic and acidic residues" evidence="5">
    <location>
        <begin position="82"/>
        <end position="220"/>
    </location>
</feature>
<keyword evidence="4" id="KW-0539">Nucleus</keyword>
<protein>
    <recommendedName>
        <fullName evidence="10">Chromatin assembly factor 1 subunit A</fullName>
    </recommendedName>
</protein>
<keyword evidence="9" id="KW-1185">Reference proteome</keyword>
<reference evidence="8 9" key="1">
    <citation type="journal article" date="2009" name="Nature">
        <title>Evolution of pathogenicity and sexual reproduction in eight Candida genomes.</title>
        <authorList>
            <person name="Butler G."/>
            <person name="Rasmussen M.D."/>
            <person name="Lin M.F."/>
            <person name="Santos M.A."/>
            <person name="Sakthikumar S."/>
            <person name="Munro C.A."/>
            <person name="Rheinbay E."/>
            <person name="Grabherr M."/>
            <person name="Forche A."/>
            <person name="Reedy J.L."/>
            <person name="Agrafioti I."/>
            <person name="Arnaud M.B."/>
            <person name="Bates S."/>
            <person name="Brown A.J."/>
            <person name="Brunke S."/>
            <person name="Costanzo M.C."/>
            <person name="Fitzpatrick D.A."/>
            <person name="de Groot P.W."/>
            <person name="Harris D."/>
            <person name="Hoyer L.L."/>
            <person name="Hube B."/>
            <person name="Klis F.M."/>
            <person name="Kodira C."/>
            <person name="Lennard N."/>
            <person name="Logue M.E."/>
            <person name="Martin R."/>
            <person name="Neiman A.M."/>
            <person name="Nikolaou E."/>
            <person name="Quail M.A."/>
            <person name="Quinn J."/>
            <person name="Santos M.C."/>
            <person name="Schmitzberger F.F."/>
            <person name="Sherlock G."/>
            <person name="Shah P."/>
            <person name="Silverstein K.A."/>
            <person name="Skrzypek M.S."/>
            <person name="Soll D."/>
            <person name="Staggs R."/>
            <person name="Stansfield I."/>
            <person name="Stumpf M.P."/>
            <person name="Sudbery P.E."/>
            <person name="Srikantha T."/>
            <person name="Zeng Q."/>
            <person name="Berman J."/>
            <person name="Berriman M."/>
            <person name="Heitman J."/>
            <person name="Gow N.A."/>
            <person name="Lorenz M.C."/>
            <person name="Birren B.W."/>
            <person name="Kellis M."/>
            <person name="Cuomo C.A."/>
        </authorList>
    </citation>
    <scope>NUCLEOTIDE SEQUENCE [LARGE SCALE GENOMIC DNA]</scope>
    <source>
        <strain evidence="9">ATCC 6260 / CBS 566 / DSM 6381 / JCM 1539 / NBRC 10279 / NRRL Y-324</strain>
    </source>
</reference>
<feature type="compositionally biased region" description="Polar residues" evidence="5">
    <location>
        <begin position="41"/>
        <end position="60"/>
    </location>
</feature>
<dbReference type="KEGG" id="pgu:PGUG_03201"/>
<accession>A5DIV0</accession>
<keyword evidence="3" id="KW-0234">DNA repair</keyword>
<dbReference type="eggNOG" id="KOG4363">
    <property type="taxonomic scope" value="Eukaryota"/>
</dbReference>
<dbReference type="InterPro" id="IPR048800">
    <property type="entry name" value="Cac1-like_C"/>
</dbReference>
<dbReference type="EMBL" id="CH408157">
    <property type="protein sequence ID" value="EDK39103.2"/>
    <property type="molecule type" value="Genomic_DNA"/>
</dbReference>
<dbReference type="PANTHER" id="PTHR15272:SF0">
    <property type="entry name" value="CHROMATIN ASSEMBLY FACTOR 1 SUBUNIT A"/>
    <property type="match status" value="1"/>
</dbReference>
<evidence type="ECO:0000256" key="3">
    <source>
        <dbReference type="ARBA" id="ARBA00023204"/>
    </source>
</evidence>
<gene>
    <name evidence="8" type="ORF">PGUG_03201</name>
</gene>
<dbReference type="PANTHER" id="PTHR15272">
    <property type="entry name" value="CHROMATIN ASSEMBLY FACTOR 1 SUBUNIT A CAF-1 SUBUNIT A"/>
    <property type="match status" value="1"/>
</dbReference>
<dbReference type="GO" id="GO:0033186">
    <property type="term" value="C:CAF-1 complex"/>
    <property type="evidence" value="ECO:0007669"/>
    <property type="project" value="TreeGrafter"/>
</dbReference>
<evidence type="ECO:0000313" key="9">
    <source>
        <dbReference type="Proteomes" id="UP000001997"/>
    </source>
</evidence>
<dbReference type="RefSeq" id="XP_001485472.2">
    <property type="nucleotide sequence ID" value="XM_001485422.1"/>
</dbReference>
<evidence type="ECO:0000256" key="5">
    <source>
        <dbReference type="SAM" id="MobiDB-lite"/>
    </source>
</evidence>
<feature type="region of interest" description="Disordered" evidence="5">
    <location>
        <begin position="41"/>
        <end position="224"/>
    </location>
</feature>
<dbReference type="Proteomes" id="UP000001997">
    <property type="component" value="Unassembled WGS sequence"/>
</dbReference>
<dbReference type="Pfam" id="PF21796">
    <property type="entry name" value="Cac1_C"/>
    <property type="match status" value="1"/>
</dbReference>
<evidence type="ECO:0000313" key="8">
    <source>
        <dbReference type="EMBL" id="EDK39103.2"/>
    </source>
</evidence>
<dbReference type="VEuPathDB" id="FungiDB:PGUG_03201"/>
<feature type="region of interest" description="Disordered" evidence="5">
    <location>
        <begin position="385"/>
        <end position="429"/>
    </location>
</feature>
<dbReference type="InParanoid" id="A5DIV0"/>
<feature type="domain" description="Chromatin assembly factor 1 subunit A dimerization" evidence="6">
    <location>
        <begin position="344"/>
        <end position="418"/>
    </location>
</feature>
<evidence type="ECO:0000256" key="2">
    <source>
        <dbReference type="ARBA" id="ARBA00022763"/>
    </source>
</evidence>
<dbReference type="OrthoDB" id="79480at2759"/>
<dbReference type="HOGENOM" id="CLU_028547_0_0_1"/>
<feature type="compositionally biased region" description="Polar residues" evidence="5">
    <location>
        <begin position="67"/>
        <end position="77"/>
    </location>
</feature>